<proteinExistence type="predicted"/>
<reference evidence="2 3" key="1">
    <citation type="submission" date="2015-09" db="EMBL/GenBank/DDBJ databases">
        <authorList>
            <consortium name="Pathogen Informatics"/>
        </authorList>
    </citation>
    <scope>NUCLEOTIDE SEQUENCE [LARGE SCALE GENOMIC DNA]</scope>
    <source>
        <strain evidence="2 3">2789STDY5834928</strain>
    </source>
</reference>
<evidence type="ECO:0000313" key="2">
    <source>
        <dbReference type="EMBL" id="CUQ85750.1"/>
    </source>
</evidence>
<dbReference type="EMBL" id="CZBY01000007">
    <property type="protein sequence ID" value="CUQ85750.1"/>
    <property type="molecule type" value="Genomic_DNA"/>
</dbReference>
<keyword evidence="1" id="KW-0472">Membrane</keyword>
<keyword evidence="1" id="KW-1133">Transmembrane helix</keyword>
<dbReference type="AlphaFoldDB" id="A0A174ZR74"/>
<organism evidence="2 3">
    <name type="scientific">[Eubacterium] siraeum</name>
    <dbReference type="NCBI Taxonomy" id="39492"/>
    <lineage>
        <taxon>Bacteria</taxon>
        <taxon>Bacillati</taxon>
        <taxon>Bacillota</taxon>
        <taxon>Clostridia</taxon>
        <taxon>Eubacteriales</taxon>
        <taxon>Oscillospiraceae</taxon>
        <taxon>Oscillospiraceae incertae sedis</taxon>
    </lineage>
</organism>
<gene>
    <name evidence="2" type="ORF">ERS852540_01169</name>
</gene>
<dbReference type="STRING" id="39492.ERS852540_01169"/>
<name>A0A174ZR74_9FIRM</name>
<sequence length="109" mass="12800">MDNVLQLLQTVIVICIVLSALLLISLGIFYKGRKKQIRVIFKRITKHGGLNSNRSKWTYSNNYTVDCKYPDSEKLHTFRCEKTVFDLLNEGKSYCVRVKLRQIIKIYKK</sequence>
<evidence type="ECO:0000313" key="3">
    <source>
        <dbReference type="Proteomes" id="UP000095662"/>
    </source>
</evidence>
<dbReference type="Proteomes" id="UP000095662">
    <property type="component" value="Unassembled WGS sequence"/>
</dbReference>
<keyword evidence="1" id="KW-0812">Transmembrane</keyword>
<feature type="transmembrane region" description="Helical" evidence="1">
    <location>
        <begin position="6"/>
        <end position="30"/>
    </location>
</feature>
<evidence type="ECO:0000256" key="1">
    <source>
        <dbReference type="SAM" id="Phobius"/>
    </source>
</evidence>
<accession>A0A174ZR74</accession>
<protein>
    <submittedName>
        <fullName evidence="2">Uncharacterized protein</fullName>
    </submittedName>
</protein>